<gene>
    <name evidence="1" type="ORF">KPL71_000248</name>
</gene>
<proteinExistence type="predicted"/>
<name>A0ACB8NMZ7_CITSI</name>
<reference evidence="2" key="1">
    <citation type="journal article" date="2023" name="Hortic. Res.">
        <title>A chromosome-level phased genome enabling allele-level studies in sweet orange: a case study on citrus Huanglongbing tolerance.</title>
        <authorList>
            <person name="Wu B."/>
            <person name="Yu Q."/>
            <person name="Deng Z."/>
            <person name="Duan Y."/>
            <person name="Luo F."/>
            <person name="Gmitter F. Jr."/>
        </authorList>
    </citation>
    <scope>NUCLEOTIDE SEQUENCE [LARGE SCALE GENOMIC DNA]</scope>
    <source>
        <strain evidence="2">cv. Valencia</strain>
    </source>
</reference>
<evidence type="ECO:0000313" key="2">
    <source>
        <dbReference type="Proteomes" id="UP000829398"/>
    </source>
</evidence>
<organism evidence="1 2">
    <name type="scientific">Citrus sinensis</name>
    <name type="common">Sweet orange</name>
    <name type="synonym">Citrus aurantium var. sinensis</name>
    <dbReference type="NCBI Taxonomy" id="2711"/>
    <lineage>
        <taxon>Eukaryota</taxon>
        <taxon>Viridiplantae</taxon>
        <taxon>Streptophyta</taxon>
        <taxon>Embryophyta</taxon>
        <taxon>Tracheophyta</taxon>
        <taxon>Spermatophyta</taxon>
        <taxon>Magnoliopsida</taxon>
        <taxon>eudicotyledons</taxon>
        <taxon>Gunneridae</taxon>
        <taxon>Pentapetalae</taxon>
        <taxon>rosids</taxon>
        <taxon>malvids</taxon>
        <taxon>Sapindales</taxon>
        <taxon>Rutaceae</taxon>
        <taxon>Aurantioideae</taxon>
        <taxon>Citrus</taxon>
    </lineage>
</organism>
<dbReference type="Proteomes" id="UP000829398">
    <property type="component" value="Chromosome 1"/>
</dbReference>
<evidence type="ECO:0000313" key="1">
    <source>
        <dbReference type="EMBL" id="KAH9799131.1"/>
    </source>
</evidence>
<comment type="caution">
    <text evidence="1">The sequence shown here is derived from an EMBL/GenBank/DDBJ whole genome shotgun (WGS) entry which is preliminary data.</text>
</comment>
<sequence length="305" mass="33318">MFLLLILSIFLHQQVSSSPVSQPVSFSFPSFNPTSCSYGNLICTGAVKAYDGYLSLTSEPFPSNSTSSPSVPHHKVGRVLYPSPVLAWPAMISTTFTIRISQYPNSGAGDGMTFIFAPDTNPSPLHSDGSFLGIMSRSPHVGSVSQLALELDTFMNEFDPDANHIGIDATNMSKPITVTSLNGTGIDLKSGRNIKVQIDYDGRTKMLYVSMAYSEYPLGRILEKPIIMSDVVPSSVYVGFTAATGDFSESHQVLDWTFTTMPLPPDSLKSRKLINSSSCTSANNDNDFWMLLEYRFFSIHSLSCV</sequence>
<dbReference type="EMBL" id="CM039170">
    <property type="protein sequence ID" value="KAH9799131.1"/>
    <property type="molecule type" value="Genomic_DNA"/>
</dbReference>
<accession>A0ACB8NMZ7</accession>
<keyword evidence="2" id="KW-1185">Reference proteome</keyword>
<protein>
    <submittedName>
        <fullName evidence="1">Uncharacterized protein</fullName>
    </submittedName>
</protein>